<dbReference type="PROSITE" id="PS51918">
    <property type="entry name" value="RADICAL_SAM"/>
    <property type="match status" value="1"/>
</dbReference>
<name>A1AP20_PELPD</name>
<keyword evidence="1" id="KW-0004">4Fe-4S</keyword>
<dbReference type="SFLD" id="SFLDG01101">
    <property type="entry name" value="Uncharacterised_Radical_SAM_Su"/>
    <property type="match status" value="1"/>
</dbReference>
<dbReference type="InterPro" id="IPR058240">
    <property type="entry name" value="rSAM_sf"/>
</dbReference>
<dbReference type="InterPro" id="IPR016431">
    <property type="entry name" value="Pyrv-formate_lyase-activ_prd"/>
</dbReference>
<evidence type="ECO:0000313" key="8">
    <source>
        <dbReference type="EMBL" id="ABK99090.1"/>
    </source>
</evidence>
<comment type="cofactor">
    <cofactor evidence="6">
        <name>[4Fe-4S] cluster</name>
        <dbReference type="ChEBI" id="CHEBI:49883"/>
    </cofactor>
    <text evidence="6">Binds 1 [4Fe-4S] cluster. The cluster is coordinated with 3 cysteines and an exchangeable S-adenosyl-L-methionine.</text>
</comment>
<accession>A1AP20</accession>
<dbReference type="AlphaFoldDB" id="A1AP20"/>
<dbReference type="InterPro" id="IPR027596">
    <property type="entry name" value="AmmeMemoSam_rS"/>
</dbReference>
<dbReference type="RefSeq" id="WP_011735383.1">
    <property type="nucleotide sequence ID" value="NC_008609.1"/>
</dbReference>
<dbReference type="Gene3D" id="3.20.20.70">
    <property type="entry name" value="Aldolase class I"/>
    <property type="match status" value="1"/>
</dbReference>
<gene>
    <name evidence="8" type="ordered locus">Ppro_1474</name>
</gene>
<keyword evidence="5 6" id="KW-0411">Iron-sulfur</keyword>
<dbReference type="GO" id="GO:0051539">
    <property type="term" value="F:4 iron, 4 sulfur cluster binding"/>
    <property type="evidence" value="ECO:0007669"/>
    <property type="project" value="UniProtKB-KW"/>
</dbReference>
<protein>
    <submittedName>
        <fullName evidence="8">Radical SAM domain protein</fullName>
    </submittedName>
</protein>
<dbReference type="InterPro" id="IPR034457">
    <property type="entry name" value="Organic_radical-activating"/>
</dbReference>
<keyword evidence="4 6" id="KW-0408">Iron</keyword>
<dbReference type="PANTHER" id="PTHR30352:SF5">
    <property type="entry name" value="PYRUVATE FORMATE-LYASE 1-ACTIVATING ENZYME"/>
    <property type="match status" value="1"/>
</dbReference>
<proteinExistence type="predicted"/>
<dbReference type="PANTHER" id="PTHR30352">
    <property type="entry name" value="PYRUVATE FORMATE-LYASE-ACTIVATING ENZYME"/>
    <property type="match status" value="1"/>
</dbReference>
<evidence type="ECO:0000256" key="3">
    <source>
        <dbReference type="ARBA" id="ARBA00022723"/>
    </source>
</evidence>
<dbReference type="HOGENOM" id="CLU_044176_1_0_7"/>
<evidence type="ECO:0000256" key="1">
    <source>
        <dbReference type="ARBA" id="ARBA00022485"/>
    </source>
</evidence>
<dbReference type="GO" id="GO:0003824">
    <property type="term" value="F:catalytic activity"/>
    <property type="evidence" value="ECO:0007669"/>
    <property type="project" value="InterPro"/>
</dbReference>
<evidence type="ECO:0000259" key="7">
    <source>
        <dbReference type="PROSITE" id="PS51918"/>
    </source>
</evidence>
<dbReference type="PIRSF" id="PIRSF004869">
    <property type="entry name" value="PflX_prd"/>
    <property type="match status" value="1"/>
</dbReference>
<feature type="binding site" evidence="6">
    <location>
        <position position="75"/>
    </location>
    <ligand>
        <name>[4Fe-4S] cluster</name>
        <dbReference type="ChEBI" id="CHEBI:49883"/>
        <note>4Fe-4S-S-AdoMet</note>
    </ligand>
</feature>
<dbReference type="GO" id="GO:0046872">
    <property type="term" value="F:metal ion binding"/>
    <property type="evidence" value="ECO:0007669"/>
    <property type="project" value="UniProtKB-KW"/>
</dbReference>
<sequence length="335" mass="37416">MRCHYCEWRCELGMDRFGVCKMYYSDGEAIRERFPRRWCSFGVIGIEAIPFYHVYPGSRCMTIGTSSCNFHCRYCANAFIAKRDPAEMQDELLDLTPTDMVKTARKLGCHHIVFNVNEPAVSMDSLRELAREAQNAGVTMGCLTNGYTTPESTEILASLFSFFNISLKGLSPEFNREYIGIPSVEPVLRTIRQLAAIRHVEVATPVIQGVNDHELDEMAGLIAAIDPEIPWHVFRLLPEDEMRDTPYPNIVSVNSLLEPARGKLANVYFHNFVGSEWVNTLCPSCGSVAIERFSLGCGGDKLQRFLCPGARCSSCGHTIRLLGDRVAWNDGGGAQ</sequence>
<dbReference type="SUPFAM" id="SSF102114">
    <property type="entry name" value="Radical SAM enzymes"/>
    <property type="match status" value="1"/>
</dbReference>
<dbReference type="SFLD" id="SFLDG01067">
    <property type="entry name" value="SPASM/twitch_domain_containing"/>
    <property type="match status" value="1"/>
</dbReference>
<reference evidence="8 9" key="1">
    <citation type="submission" date="2006-10" db="EMBL/GenBank/DDBJ databases">
        <title>Complete sequence of chromosome of Pelobacter propionicus DSM 2379.</title>
        <authorList>
            <consortium name="US DOE Joint Genome Institute"/>
            <person name="Copeland A."/>
            <person name="Lucas S."/>
            <person name="Lapidus A."/>
            <person name="Barry K."/>
            <person name="Detter J.C."/>
            <person name="Glavina del Rio T."/>
            <person name="Hammon N."/>
            <person name="Israni S."/>
            <person name="Dalin E."/>
            <person name="Tice H."/>
            <person name="Pitluck S."/>
            <person name="Saunders E."/>
            <person name="Brettin T."/>
            <person name="Bruce D."/>
            <person name="Han C."/>
            <person name="Tapia R."/>
            <person name="Schmutz J."/>
            <person name="Larimer F."/>
            <person name="Land M."/>
            <person name="Hauser L."/>
            <person name="Kyrpides N."/>
            <person name="Kim E."/>
            <person name="Lovley D."/>
            <person name="Richardson P."/>
        </authorList>
    </citation>
    <scope>NUCLEOTIDE SEQUENCE [LARGE SCALE GENOMIC DNA]</scope>
    <source>
        <strain evidence="9">DSM 2379 / NBRC 103807 / OttBd1</strain>
    </source>
</reference>
<dbReference type="OrthoDB" id="9778883at2"/>
<feature type="domain" description="Radical SAM core" evidence="7">
    <location>
        <begin position="53"/>
        <end position="276"/>
    </location>
</feature>
<evidence type="ECO:0000256" key="5">
    <source>
        <dbReference type="ARBA" id="ARBA00023014"/>
    </source>
</evidence>
<keyword evidence="2 6" id="KW-0949">S-adenosyl-L-methionine</keyword>
<evidence type="ECO:0000256" key="2">
    <source>
        <dbReference type="ARBA" id="ARBA00022691"/>
    </source>
</evidence>
<evidence type="ECO:0000313" key="9">
    <source>
        <dbReference type="Proteomes" id="UP000006732"/>
    </source>
</evidence>
<keyword evidence="9" id="KW-1185">Reference proteome</keyword>
<evidence type="ECO:0000256" key="4">
    <source>
        <dbReference type="ARBA" id="ARBA00023004"/>
    </source>
</evidence>
<dbReference type="Proteomes" id="UP000006732">
    <property type="component" value="Chromosome"/>
</dbReference>
<evidence type="ECO:0000256" key="6">
    <source>
        <dbReference type="PIRSR" id="PIRSR004869-50"/>
    </source>
</evidence>
<keyword evidence="3 6" id="KW-0479">Metal-binding</keyword>
<dbReference type="eggNOG" id="COG1180">
    <property type="taxonomic scope" value="Bacteria"/>
</dbReference>
<dbReference type="InterPro" id="IPR007197">
    <property type="entry name" value="rSAM"/>
</dbReference>
<dbReference type="STRING" id="338966.Ppro_1474"/>
<dbReference type="KEGG" id="ppd:Ppro_1474"/>
<feature type="binding site" evidence="6">
    <location>
        <position position="72"/>
    </location>
    <ligand>
        <name>[4Fe-4S] cluster</name>
        <dbReference type="ChEBI" id="CHEBI:49883"/>
        <note>4Fe-4S-S-AdoMet</note>
    </ligand>
</feature>
<dbReference type="Pfam" id="PF04055">
    <property type="entry name" value="Radical_SAM"/>
    <property type="match status" value="1"/>
</dbReference>
<organism evidence="8 9">
    <name type="scientific">Pelobacter propionicus (strain DSM 2379 / NBRC 103807 / OttBd1)</name>
    <dbReference type="NCBI Taxonomy" id="338966"/>
    <lineage>
        <taxon>Bacteria</taxon>
        <taxon>Pseudomonadati</taxon>
        <taxon>Thermodesulfobacteriota</taxon>
        <taxon>Desulfuromonadia</taxon>
        <taxon>Desulfuromonadales</taxon>
        <taxon>Desulfuromonadaceae</taxon>
        <taxon>Pelobacter</taxon>
    </lineage>
</organism>
<dbReference type="EMBL" id="CP000482">
    <property type="protein sequence ID" value="ABK99090.1"/>
    <property type="molecule type" value="Genomic_DNA"/>
</dbReference>
<dbReference type="SFLD" id="SFLDS00029">
    <property type="entry name" value="Radical_SAM"/>
    <property type="match status" value="1"/>
</dbReference>
<dbReference type="InterPro" id="IPR013785">
    <property type="entry name" value="Aldolase_TIM"/>
</dbReference>
<feature type="binding site" evidence="6">
    <location>
        <position position="68"/>
    </location>
    <ligand>
        <name>[4Fe-4S] cluster</name>
        <dbReference type="ChEBI" id="CHEBI:49883"/>
        <note>4Fe-4S-S-AdoMet</note>
    </ligand>
</feature>
<dbReference type="CDD" id="cd01335">
    <property type="entry name" value="Radical_SAM"/>
    <property type="match status" value="1"/>
</dbReference>